<dbReference type="Proteomes" id="UP000187609">
    <property type="component" value="Unassembled WGS sequence"/>
</dbReference>
<reference evidence="2" key="1">
    <citation type="submission" date="2016-11" db="EMBL/GenBank/DDBJ databases">
        <title>The genome of Nicotiana attenuata.</title>
        <authorList>
            <person name="Xu S."/>
            <person name="Brockmoeller T."/>
            <person name="Gaquerel E."/>
            <person name="Navarro A."/>
            <person name="Kuhl H."/>
            <person name="Gase K."/>
            <person name="Ling Z."/>
            <person name="Zhou W."/>
            <person name="Kreitzer C."/>
            <person name="Stanke M."/>
            <person name="Tang H."/>
            <person name="Lyons E."/>
            <person name="Pandey P."/>
            <person name="Pandey S.P."/>
            <person name="Timmermann B."/>
            <person name="Baldwin I.T."/>
        </authorList>
    </citation>
    <scope>NUCLEOTIDE SEQUENCE [LARGE SCALE GENOMIC DNA]</scope>
    <source>
        <strain evidence="2">UT</strain>
    </source>
</reference>
<dbReference type="Gramene" id="OIT38857">
    <property type="protein sequence ID" value="OIT38857"/>
    <property type="gene ID" value="A4A49_64503"/>
</dbReference>
<dbReference type="EMBL" id="MJEQ01000165">
    <property type="protein sequence ID" value="OIT38857.1"/>
    <property type="molecule type" value="Genomic_DNA"/>
</dbReference>
<feature type="non-terminal residue" evidence="2">
    <location>
        <position position="1"/>
    </location>
</feature>
<feature type="non-terminal residue" evidence="2">
    <location>
        <position position="129"/>
    </location>
</feature>
<dbReference type="PANTHER" id="PTHR33233:SF17">
    <property type="entry name" value="DUF4283 DOMAIN-CONTAINING PROTEIN"/>
    <property type="match status" value="1"/>
</dbReference>
<evidence type="ECO:0000313" key="3">
    <source>
        <dbReference type="Proteomes" id="UP000187609"/>
    </source>
</evidence>
<dbReference type="Pfam" id="PF14111">
    <property type="entry name" value="DUF4283"/>
    <property type="match status" value="1"/>
</dbReference>
<sequence length="129" mass="14720">VEIEDDDIVTEIEYWRNAIVCYVLGAHPPFAVLNGYIQRNLGKLGINKKVTMKNGIVLVRFENEEGKNEVIQEGIYHFDNKPFIGKAWNADMEFTREELCSVPIWVKLPGLDFKYWSAKSLSKIGSLVG</sequence>
<keyword evidence="3" id="KW-1185">Reference proteome</keyword>
<evidence type="ECO:0000259" key="1">
    <source>
        <dbReference type="Pfam" id="PF14111"/>
    </source>
</evidence>
<organism evidence="2 3">
    <name type="scientific">Nicotiana attenuata</name>
    <name type="common">Coyote tobacco</name>
    <dbReference type="NCBI Taxonomy" id="49451"/>
    <lineage>
        <taxon>Eukaryota</taxon>
        <taxon>Viridiplantae</taxon>
        <taxon>Streptophyta</taxon>
        <taxon>Embryophyta</taxon>
        <taxon>Tracheophyta</taxon>
        <taxon>Spermatophyta</taxon>
        <taxon>Magnoliopsida</taxon>
        <taxon>eudicotyledons</taxon>
        <taxon>Gunneridae</taxon>
        <taxon>Pentapetalae</taxon>
        <taxon>asterids</taxon>
        <taxon>lamiids</taxon>
        <taxon>Solanales</taxon>
        <taxon>Solanaceae</taxon>
        <taxon>Nicotianoideae</taxon>
        <taxon>Nicotianeae</taxon>
        <taxon>Nicotiana</taxon>
    </lineage>
</organism>
<proteinExistence type="predicted"/>
<dbReference type="AlphaFoldDB" id="A0A314LCH9"/>
<gene>
    <name evidence="2" type="ORF">A4A49_64503</name>
</gene>
<accession>A0A314LCH9</accession>
<name>A0A314LCH9_NICAT</name>
<dbReference type="PANTHER" id="PTHR33233">
    <property type="entry name" value="ENDONUCLEASE/EXONUCLEASE/PHOSPHATASE"/>
    <property type="match status" value="1"/>
</dbReference>
<protein>
    <recommendedName>
        <fullName evidence="1">DUF4283 domain-containing protein</fullName>
    </recommendedName>
</protein>
<dbReference type="InterPro" id="IPR025558">
    <property type="entry name" value="DUF4283"/>
</dbReference>
<evidence type="ECO:0000313" key="2">
    <source>
        <dbReference type="EMBL" id="OIT38857.1"/>
    </source>
</evidence>
<comment type="caution">
    <text evidence="2">The sequence shown here is derived from an EMBL/GenBank/DDBJ whole genome shotgun (WGS) entry which is preliminary data.</text>
</comment>
<feature type="domain" description="DUF4283" evidence="1">
    <location>
        <begin position="13"/>
        <end position="95"/>
    </location>
</feature>